<dbReference type="EMBL" id="GBXM01107945">
    <property type="protein sequence ID" value="JAH00632.1"/>
    <property type="molecule type" value="Transcribed_RNA"/>
</dbReference>
<accession>A0A0E9P8M8</accession>
<protein>
    <submittedName>
        <fullName evidence="1">Uncharacterized protein</fullName>
    </submittedName>
</protein>
<reference evidence="1" key="1">
    <citation type="submission" date="2014-11" db="EMBL/GenBank/DDBJ databases">
        <authorList>
            <person name="Amaro Gonzalez C."/>
        </authorList>
    </citation>
    <scope>NUCLEOTIDE SEQUENCE</scope>
</reference>
<reference evidence="1" key="2">
    <citation type="journal article" date="2015" name="Fish Shellfish Immunol.">
        <title>Early steps in the European eel (Anguilla anguilla)-Vibrio vulnificus interaction in the gills: Role of the RtxA13 toxin.</title>
        <authorList>
            <person name="Callol A."/>
            <person name="Pajuelo D."/>
            <person name="Ebbesson L."/>
            <person name="Teles M."/>
            <person name="MacKenzie S."/>
            <person name="Amaro C."/>
        </authorList>
    </citation>
    <scope>NUCLEOTIDE SEQUENCE</scope>
</reference>
<evidence type="ECO:0000313" key="1">
    <source>
        <dbReference type="EMBL" id="JAH00632.1"/>
    </source>
</evidence>
<sequence>MIKGVLKLVYRSIINVHKERHPAKNEGPHNNSQGFCCFALRTSRQFGFYSPHSNAFDDSCLQSF</sequence>
<dbReference type="AlphaFoldDB" id="A0A0E9P8M8"/>
<organism evidence="1">
    <name type="scientific">Anguilla anguilla</name>
    <name type="common">European freshwater eel</name>
    <name type="synonym">Muraena anguilla</name>
    <dbReference type="NCBI Taxonomy" id="7936"/>
    <lineage>
        <taxon>Eukaryota</taxon>
        <taxon>Metazoa</taxon>
        <taxon>Chordata</taxon>
        <taxon>Craniata</taxon>
        <taxon>Vertebrata</taxon>
        <taxon>Euteleostomi</taxon>
        <taxon>Actinopterygii</taxon>
        <taxon>Neopterygii</taxon>
        <taxon>Teleostei</taxon>
        <taxon>Anguilliformes</taxon>
        <taxon>Anguillidae</taxon>
        <taxon>Anguilla</taxon>
    </lineage>
</organism>
<name>A0A0E9P8M8_ANGAN</name>
<proteinExistence type="predicted"/>